<dbReference type="OrthoDB" id="6362633at2759"/>
<protein>
    <recommendedName>
        <fullName evidence="3">Phosphoribulokinase/uridine kinase domain-containing protein</fullName>
    </recommendedName>
</protein>
<dbReference type="PANTHER" id="PTHR10285">
    <property type="entry name" value="URIDINE KINASE"/>
    <property type="match status" value="1"/>
</dbReference>
<evidence type="ECO:0000313" key="2">
    <source>
        <dbReference type="Proteomes" id="UP000567179"/>
    </source>
</evidence>
<comment type="caution">
    <text evidence="1">The sequence shown here is derived from an EMBL/GenBank/DDBJ whole genome shotgun (WGS) entry which is preliminary data.</text>
</comment>
<dbReference type="Proteomes" id="UP000567179">
    <property type="component" value="Unassembled WGS sequence"/>
</dbReference>
<evidence type="ECO:0000313" key="1">
    <source>
        <dbReference type="EMBL" id="KAF5313289.1"/>
    </source>
</evidence>
<evidence type="ECO:0008006" key="3">
    <source>
        <dbReference type="Google" id="ProtNLM"/>
    </source>
</evidence>
<organism evidence="1 2">
    <name type="scientific">Psilocybe cf. subviscida</name>
    <dbReference type="NCBI Taxonomy" id="2480587"/>
    <lineage>
        <taxon>Eukaryota</taxon>
        <taxon>Fungi</taxon>
        <taxon>Dikarya</taxon>
        <taxon>Basidiomycota</taxon>
        <taxon>Agaricomycotina</taxon>
        <taxon>Agaricomycetes</taxon>
        <taxon>Agaricomycetidae</taxon>
        <taxon>Agaricales</taxon>
        <taxon>Agaricineae</taxon>
        <taxon>Strophariaceae</taxon>
        <taxon>Psilocybe</taxon>
    </lineage>
</organism>
<keyword evidence="2" id="KW-1185">Reference proteome</keyword>
<dbReference type="Gene3D" id="3.40.50.300">
    <property type="entry name" value="P-loop containing nucleotide triphosphate hydrolases"/>
    <property type="match status" value="2"/>
</dbReference>
<dbReference type="SUPFAM" id="SSF52540">
    <property type="entry name" value="P-loop containing nucleoside triphosphate hydrolases"/>
    <property type="match status" value="1"/>
</dbReference>
<accession>A0A8H5EUX0</accession>
<sequence length="258" mass="29124">MEEMDTEIEELAQVLVHRLDSTPPHLRLLIGIAGIPASGKSTFAKFLTDRVNSLLREQGLERPRESSAGLPTHAQPRHTKSERAILVGLDGWHLTRAQLDAFPDPKLAHDRRGIHWTFDGESYVNFVRQLRGPITSTMDVIRAPSFDHALKDPTPDAVLIQPYHRVVIVEGLYAFLSITPWKEAGALLDERWYIKVDPVEARRRLVVRHVLTGVAKDMKEAEWRADENDGPNGLFIIENLLEPTRTITSTELPVSLLD</sequence>
<dbReference type="AlphaFoldDB" id="A0A8H5EUX0"/>
<dbReference type="InterPro" id="IPR027417">
    <property type="entry name" value="P-loop_NTPase"/>
</dbReference>
<reference evidence="1 2" key="1">
    <citation type="journal article" date="2020" name="ISME J.">
        <title>Uncovering the hidden diversity of litter-decomposition mechanisms in mushroom-forming fungi.</title>
        <authorList>
            <person name="Floudas D."/>
            <person name="Bentzer J."/>
            <person name="Ahren D."/>
            <person name="Johansson T."/>
            <person name="Persson P."/>
            <person name="Tunlid A."/>
        </authorList>
    </citation>
    <scope>NUCLEOTIDE SEQUENCE [LARGE SCALE GENOMIC DNA]</scope>
    <source>
        <strain evidence="1 2">CBS 101986</strain>
    </source>
</reference>
<gene>
    <name evidence="1" type="ORF">D9619_003650</name>
</gene>
<proteinExistence type="predicted"/>
<name>A0A8H5EUX0_9AGAR</name>
<dbReference type="EMBL" id="JAACJJ010000056">
    <property type="protein sequence ID" value="KAF5313289.1"/>
    <property type="molecule type" value="Genomic_DNA"/>
</dbReference>